<evidence type="ECO:0000256" key="3">
    <source>
        <dbReference type="ARBA" id="ARBA00022946"/>
    </source>
</evidence>
<evidence type="ECO:0000313" key="9">
    <source>
        <dbReference type="EMBL" id="KAG6374822.1"/>
    </source>
</evidence>
<organism evidence="9 10">
    <name type="scientific">Boletus reticuloceps</name>
    <dbReference type="NCBI Taxonomy" id="495285"/>
    <lineage>
        <taxon>Eukaryota</taxon>
        <taxon>Fungi</taxon>
        <taxon>Dikarya</taxon>
        <taxon>Basidiomycota</taxon>
        <taxon>Agaricomycotina</taxon>
        <taxon>Agaricomycetes</taxon>
        <taxon>Agaricomycetidae</taxon>
        <taxon>Boletales</taxon>
        <taxon>Boletineae</taxon>
        <taxon>Boletaceae</taxon>
        <taxon>Boletoideae</taxon>
        <taxon>Boletus</taxon>
    </lineage>
</organism>
<keyword evidence="3" id="KW-0809">Transit peptide</keyword>
<proteinExistence type="inferred from homology"/>
<dbReference type="OrthoDB" id="274828at2759"/>
<dbReference type="SUPFAM" id="SSF52540">
    <property type="entry name" value="P-loop containing nucleoside triphosphate hydrolases"/>
    <property type="match status" value="1"/>
</dbReference>
<keyword evidence="4" id="KW-0689">Ribosomal protein</keyword>
<evidence type="ECO:0000256" key="1">
    <source>
        <dbReference type="ARBA" id="ARBA00004173"/>
    </source>
</evidence>
<evidence type="ECO:0000313" key="10">
    <source>
        <dbReference type="Proteomes" id="UP000683000"/>
    </source>
</evidence>
<evidence type="ECO:0000256" key="5">
    <source>
        <dbReference type="ARBA" id="ARBA00023128"/>
    </source>
</evidence>
<feature type="compositionally biased region" description="Polar residues" evidence="8">
    <location>
        <begin position="346"/>
        <end position="361"/>
    </location>
</feature>
<dbReference type="Proteomes" id="UP000683000">
    <property type="component" value="Unassembled WGS sequence"/>
</dbReference>
<dbReference type="AlphaFoldDB" id="A0A8I2YNN2"/>
<feature type="compositionally biased region" description="Polar residues" evidence="8">
    <location>
        <begin position="16"/>
        <end position="28"/>
    </location>
</feature>
<dbReference type="Pfam" id="PF10236">
    <property type="entry name" value="DAP3"/>
    <property type="match status" value="1"/>
</dbReference>
<comment type="subcellular location">
    <subcellularLocation>
        <location evidence="1">Mitochondrion</location>
    </subcellularLocation>
</comment>
<dbReference type="InterPro" id="IPR019368">
    <property type="entry name" value="Ribosomal_mS29"/>
</dbReference>
<reference evidence="9" key="1">
    <citation type="submission" date="2021-03" db="EMBL/GenBank/DDBJ databases">
        <title>Evolutionary innovations through gain and loss of genes in the ectomycorrhizal Boletales.</title>
        <authorList>
            <person name="Wu G."/>
            <person name="Miyauchi S."/>
            <person name="Morin E."/>
            <person name="Yang Z.-L."/>
            <person name="Xu J."/>
            <person name="Martin F.M."/>
        </authorList>
    </citation>
    <scope>NUCLEOTIDE SEQUENCE</scope>
    <source>
        <strain evidence="9">BR01</strain>
    </source>
</reference>
<comment type="similarity">
    <text evidence="2">Belongs to the mitochondrion-specific ribosomal protein mS29 family.</text>
</comment>
<comment type="caution">
    <text evidence="9">The sequence shown here is derived from an EMBL/GenBank/DDBJ whole genome shotgun (WGS) entry which is preliminary data.</text>
</comment>
<evidence type="ECO:0000256" key="7">
    <source>
        <dbReference type="ARBA" id="ARBA00035140"/>
    </source>
</evidence>
<feature type="region of interest" description="Disordered" evidence="8">
    <location>
        <begin position="15"/>
        <end position="56"/>
    </location>
</feature>
<dbReference type="PANTHER" id="PTHR12810:SF0">
    <property type="entry name" value="SMALL RIBOSOMAL SUBUNIT PROTEIN MS29"/>
    <property type="match status" value="1"/>
</dbReference>
<dbReference type="GO" id="GO:0005763">
    <property type="term" value="C:mitochondrial small ribosomal subunit"/>
    <property type="evidence" value="ECO:0007669"/>
    <property type="project" value="TreeGrafter"/>
</dbReference>
<gene>
    <name evidence="9" type="ORF">JVT61DRAFT_4207</name>
</gene>
<dbReference type="EMBL" id="JAGFBS010000017">
    <property type="protein sequence ID" value="KAG6374822.1"/>
    <property type="molecule type" value="Genomic_DNA"/>
</dbReference>
<dbReference type="PANTHER" id="PTHR12810">
    <property type="entry name" value="MITOCHONDRIAL 28S RIBOSOMAL PROTEIN S29"/>
    <property type="match status" value="1"/>
</dbReference>
<dbReference type="InterPro" id="IPR027417">
    <property type="entry name" value="P-loop_NTPase"/>
</dbReference>
<dbReference type="Gene3D" id="3.40.50.300">
    <property type="entry name" value="P-loop containing nucleotide triphosphate hydrolases"/>
    <property type="match status" value="1"/>
</dbReference>
<protein>
    <recommendedName>
        <fullName evidence="7">Small ribosomal subunit protein mS29</fullName>
    </recommendedName>
</protein>
<evidence type="ECO:0000256" key="4">
    <source>
        <dbReference type="ARBA" id="ARBA00022980"/>
    </source>
</evidence>
<evidence type="ECO:0000256" key="6">
    <source>
        <dbReference type="ARBA" id="ARBA00023274"/>
    </source>
</evidence>
<evidence type="ECO:0000256" key="8">
    <source>
        <dbReference type="SAM" id="MobiDB-lite"/>
    </source>
</evidence>
<keyword evidence="5" id="KW-0496">Mitochondrion</keyword>
<sequence>MATLSGRVPRALLQKSPAQLRTYASPSSFKRRTGIRDGEGASDVPGEQSTGRRRRDTAFLPMPTSQLTHPLFQPDHLSRLALQPFHPEIITPAVVSQALKFPHNDKDPFRIFGLPRNLLVEFRILSAPCSVVRNVTIDVVNRLDTASQASSANHRLVFTGATGCGKSVLLLQALQYCHARDWIVFYFPRAINLVNSTTTYAYDARTRLYQQATFAFQTLQRFLTVNSHRLDQLKTTMDVELERRATIPVGTPLSDLVRVGIKERALAPTILMALMEELQKQTEFPVLLAVDDFQAIYCKTKYRDPQFSAIKPYYLSMPRLLLEFASGQRQFVCFLPSLREARFSEPSRQQTSNSDSPSNLRRTLGVPPVSHDGPYIKRSSTLQTYSKGLERVIVPDALTVQEAMEVFDLWSQDNAMPSAPTDELFLSKYTGKDA</sequence>
<dbReference type="GO" id="GO:0003735">
    <property type="term" value="F:structural constituent of ribosome"/>
    <property type="evidence" value="ECO:0007669"/>
    <property type="project" value="TreeGrafter"/>
</dbReference>
<evidence type="ECO:0000256" key="2">
    <source>
        <dbReference type="ARBA" id="ARBA00009863"/>
    </source>
</evidence>
<feature type="region of interest" description="Disordered" evidence="8">
    <location>
        <begin position="344"/>
        <end position="374"/>
    </location>
</feature>
<keyword evidence="10" id="KW-1185">Reference proteome</keyword>
<accession>A0A8I2YNN2</accession>
<name>A0A8I2YNN2_9AGAM</name>
<keyword evidence="6" id="KW-0687">Ribonucleoprotein</keyword>